<sequence length="153" mass="17639">MRRLVGSDRLSRVLFCDEEIFIVQPVHNRQNRRQLLKKGQQRTTIASTISRSHFPAQVTAWAGICAYRKDGACLHGARSQNQRRYQQYILRDVLEPWRSCHSGETEFSLKQDANSTKSTIAVCEEVFPGFWSKDIWASNPPHFNPMDVRCGQS</sequence>
<dbReference type="EMBL" id="UZAH01035262">
    <property type="protein sequence ID" value="VDP39909.1"/>
    <property type="molecule type" value="Genomic_DNA"/>
</dbReference>
<dbReference type="AlphaFoldDB" id="A0A183GLP7"/>
<reference evidence="3" key="2">
    <citation type="submission" date="2019-09" db="UniProtKB">
        <authorList>
            <consortium name="WormBaseParasite"/>
        </authorList>
    </citation>
    <scope>IDENTIFICATION</scope>
</reference>
<dbReference type="WBParaSite" id="HPBE_0002361701-mRNA-1">
    <property type="protein sequence ID" value="HPBE_0002361701-mRNA-1"/>
    <property type="gene ID" value="HPBE_0002361701"/>
</dbReference>
<reference evidence="1 2" key="1">
    <citation type="submission" date="2018-11" db="EMBL/GenBank/DDBJ databases">
        <authorList>
            <consortium name="Pathogen Informatics"/>
        </authorList>
    </citation>
    <scope>NUCLEOTIDE SEQUENCE [LARGE SCALE GENOMIC DNA]</scope>
</reference>
<dbReference type="InterPro" id="IPR036397">
    <property type="entry name" value="RNaseH_sf"/>
</dbReference>
<proteinExistence type="predicted"/>
<accession>A0A183GLP7</accession>
<dbReference type="GO" id="GO:0003676">
    <property type="term" value="F:nucleic acid binding"/>
    <property type="evidence" value="ECO:0007669"/>
    <property type="project" value="InterPro"/>
</dbReference>
<evidence type="ECO:0000313" key="3">
    <source>
        <dbReference type="WBParaSite" id="HPBE_0002361701-mRNA-1"/>
    </source>
</evidence>
<dbReference type="Gene3D" id="3.30.420.10">
    <property type="entry name" value="Ribonuclease H-like superfamily/Ribonuclease H"/>
    <property type="match status" value="1"/>
</dbReference>
<protein>
    <submittedName>
        <fullName evidence="3">Transposase</fullName>
    </submittedName>
</protein>
<organism evidence="2 3">
    <name type="scientific">Heligmosomoides polygyrus</name>
    <name type="common">Parasitic roundworm</name>
    <dbReference type="NCBI Taxonomy" id="6339"/>
    <lineage>
        <taxon>Eukaryota</taxon>
        <taxon>Metazoa</taxon>
        <taxon>Ecdysozoa</taxon>
        <taxon>Nematoda</taxon>
        <taxon>Chromadorea</taxon>
        <taxon>Rhabditida</taxon>
        <taxon>Rhabditina</taxon>
        <taxon>Rhabditomorpha</taxon>
        <taxon>Strongyloidea</taxon>
        <taxon>Heligmosomidae</taxon>
        <taxon>Heligmosomoides</taxon>
    </lineage>
</organism>
<accession>A0A3P8GZE4</accession>
<gene>
    <name evidence="1" type="ORF">HPBE_LOCUS23616</name>
</gene>
<dbReference type="Proteomes" id="UP000050761">
    <property type="component" value="Unassembled WGS sequence"/>
</dbReference>
<name>A0A183GLP7_HELPZ</name>
<evidence type="ECO:0000313" key="1">
    <source>
        <dbReference type="EMBL" id="VDP39909.1"/>
    </source>
</evidence>
<dbReference type="PANTHER" id="PTHR46068">
    <property type="entry name" value="PROTEIN CBG27172"/>
    <property type="match status" value="1"/>
</dbReference>
<evidence type="ECO:0000313" key="2">
    <source>
        <dbReference type="Proteomes" id="UP000050761"/>
    </source>
</evidence>
<dbReference type="OrthoDB" id="7951431at2759"/>
<keyword evidence="2" id="KW-1185">Reference proteome</keyword>
<dbReference type="PANTHER" id="PTHR46068:SF1">
    <property type="entry name" value="TRANSPOSASE IS30-LIKE HTH DOMAIN-CONTAINING PROTEIN"/>
    <property type="match status" value="1"/>
</dbReference>